<name>A0ABV7FX44_9PROT</name>
<organism evidence="2 3">
    <name type="scientific">Teichococcus globiformis</name>
    <dbReference type="NCBI Taxonomy" id="2307229"/>
    <lineage>
        <taxon>Bacteria</taxon>
        <taxon>Pseudomonadati</taxon>
        <taxon>Pseudomonadota</taxon>
        <taxon>Alphaproteobacteria</taxon>
        <taxon>Acetobacterales</taxon>
        <taxon>Roseomonadaceae</taxon>
        <taxon>Roseomonas</taxon>
    </lineage>
</organism>
<dbReference type="Proteomes" id="UP001595593">
    <property type="component" value="Unassembled WGS sequence"/>
</dbReference>
<comment type="caution">
    <text evidence="2">The sequence shown here is derived from an EMBL/GenBank/DDBJ whole genome shotgun (WGS) entry which is preliminary data.</text>
</comment>
<dbReference type="EMBL" id="JBHRTN010000008">
    <property type="protein sequence ID" value="MFC3124937.1"/>
    <property type="molecule type" value="Genomic_DNA"/>
</dbReference>
<evidence type="ECO:0000313" key="3">
    <source>
        <dbReference type="Proteomes" id="UP001595593"/>
    </source>
</evidence>
<keyword evidence="3" id="KW-1185">Reference proteome</keyword>
<proteinExistence type="predicted"/>
<gene>
    <name evidence="2" type="ORF">ACFOD4_07690</name>
</gene>
<sequence>MTGRLARFLVQAVLLLALLMPDIGRSVPLPPEPAMLQAARWESSVSCTRLLPGAERGEGCRQGRNLSALGWTLIDYGVATLKYVVGLLLILFGAMLVGLGWAFSLIEALIC</sequence>
<keyword evidence="1" id="KW-0472">Membrane</keyword>
<evidence type="ECO:0000313" key="2">
    <source>
        <dbReference type="EMBL" id="MFC3124937.1"/>
    </source>
</evidence>
<protein>
    <submittedName>
        <fullName evidence="2">Uncharacterized protein</fullName>
    </submittedName>
</protein>
<accession>A0ABV7FX44</accession>
<keyword evidence="1" id="KW-0812">Transmembrane</keyword>
<feature type="transmembrane region" description="Helical" evidence="1">
    <location>
        <begin position="83"/>
        <end position="106"/>
    </location>
</feature>
<keyword evidence="1" id="KW-1133">Transmembrane helix</keyword>
<dbReference type="RefSeq" id="WP_379595361.1">
    <property type="nucleotide sequence ID" value="NZ_JBHRTN010000008.1"/>
</dbReference>
<reference evidence="3" key="1">
    <citation type="journal article" date="2019" name="Int. J. Syst. Evol. Microbiol.">
        <title>The Global Catalogue of Microorganisms (GCM) 10K type strain sequencing project: providing services to taxonomists for standard genome sequencing and annotation.</title>
        <authorList>
            <consortium name="The Broad Institute Genomics Platform"/>
            <consortium name="The Broad Institute Genome Sequencing Center for Infectious Disease"/>
            <person name="Wu L."/>
            <person name="Ma J."/>
        </authorList>
    </citation>
    <scope>NUCLEOTIDE SEQUENCE [LARGE SCALE GENOMIC DNA]</scope>
    <source>
        <strain evidence="3">KCTC 52094</strain>
    </source>
</reference>
<evidence type="ECO:0000256" key="1">
    <source>
        <dbReference type="SAM" id="Phobius"/>
    </source>
</evidence>